<organism evidence="8 9">
    <name type="scientific">Chlorella sorokiniana</name>
    <name type="common">Freshwater green alga</name>
    <dbReference type="NCBI Taxonomy" id="3076"/>
    <lineage>
        <taxon>Eukaryota</taxon>
        <taxon>Viridiplantae</taxon>
        <taxon>Chlorophyta</taxon>
        <taxon>core chlorophytes</taxon>
        <taxon>Trebouxiophyceae</taxon>
        <taxon>Chlorellales</taxon>
        <taxon>Chlorellaceae</taxon>
        <taxon>Chlorella clade</taxon>
        <taxon>Chlorella</taxon>
    </lineage>
</organism>
<dbReference type="EMBL" id="LHPG02000001">
    <property type="protein sequence ID" value="PRW60924.1"/>
    <property type="molecule type" value="Genomic_DNA"/>
</dbReference>
<evidence type="ECO:0000256" key="7">
    <source>
        <dbReference type="SAM" id="Phobius"/>
    </source>
</evidence>
<dbReference type="InterPro" id="IPR019379">
    <property type="entry name" value="Gamma_Secretase_Asp_P_PEN2"/>
</dbReference>
<dbReference type="PANTHER" id="PTHR16318:SF0">
    <property type="entry name" value="GAMMA-SECRETASE SUBUNIT PEN-2"/>
    <property type="match status" value="1"/>
</dbReference>
<dbReference type="GO" id="GO:0070765">
    <property type="term" value="C:gamma-secretase complex"/>
    <property type="evidence" value="ECO:0007669"/>
    <property type="project" value="TreeGrafter"/>
</dbReference>
<keyword evidence="6 7" id="KW-0472">Membrane</keyword>
<proteinExistence type="inferred from homology"/>
<dbReference type="STRING" id="3076.A0A2P6U3N4"/>
<comment type="similarity">
    <text evidence="2">Belongs to the PEN-2 family.</text>
</comment>
<keyword evidence="9" id="KW-1185">Reference proteome</keyword>
<dbReference type="OrthoDB" id="524898at2759"/>
<evidence type="ECO:0000256" key="6">
    <source>
        <dbReference type="ARBA" id="ARBA00023136"/>
    </source>
</evidence>
<dbReference type="PANTHER" id="PTHR16318">
    <property type="entry name" value="GAMMA-SECRETASE SUBUNIT PEN-2"/>
    <property type="match status" value="1"/>
</dbReference>
<keyword evidence="3 7" id="KW-0812">Transmembrane</keyword>
<dbReference type="AlphaFoldDB" id="A0A2P6U3N4"/>
<dbReference type="GO" id="GO:0007219">
    <property type="term" value="P:Notch signaling pathway"/>
    <property type="evidence" value="ECO:0007669"/>
    <property type="project" value="UniProtKB-KW"/>
</dbReference>
<gene>
    <name evidence="8" type="ORF">C2E21_0573</name>
</gene>
<feature type="transmembrane region" description="Helical" evidence="7">
    <location>
        <begin position="75"/>
        <end position="94"/>
    </location>
</feature>
<sequence length="122" mass="13508">MDAAAGVGELSLPPVASCDGEALPAVRARRLARLYYYVGFFALPWFWVCSCWYFFPDFRHGHDPVVAKYTRRSALGFVVYTCLFLPWFLLYLIAGEKVLGQSAYNALDINSLDLSGTGLGVG</sequence>
<accession>A0A2P6U3N4</accession>
<evidence type="ECO:0000313" key="8">
    <source>
        <dbReference type="EMBL" id="PRW60924.1"/>
    </source>
</evidence>
<evidence type="ECO:0000313" key="9">
    <source>
        <dbReference type="Proteomes" id="UP000239899"/>
    </source>
</evidence>
<protein>
    <submittedName>
        <fullName evidence="8">Gamma-secretase subunit PEN-2</fullName>
    </submittedName>
</protein>
<dbReference type="Proteomes" id="UP000239899">
    <property type="component" value="Unassembled WGS sequence"/>
</dbReference>
<keyword evidence="5 7" id="KW-1133">Transmembrane helix</keyword>
<dbReference type="Pfam" id="PF10251">
    <property type="entry name" value="PEN-2"/>
    <property type="match status" value="1"/>
</dbReference>
<reference evidence="8 9" key="1">
    <citation type="journal article" date="2018" name="Plant J.">
        <title>Genome sequences of Chlorella sorokiniana UTEX 1602 and Micractinium conductrix SAG 241.80: implications to maltose excretion by a green alga.</title>
        <authorList>
            <person name="Arriola M.B."/>
            <person name="Velmurugan N."/>
            <person name="Zhang Y."/>
            <person name="Plunkett M.H."/>
            <person name="Hondzo H."/>
            <person name="Barney B.M."/>
        </authorList>
    </citation>
    <scope>NUCLEOTIDE SEQUENCE [LARGE SCALE GENOMIC DNA]</scope>
    <source>
        <strain evidence="9">UTEX 1602</strain>
    </source>
</reference>
<evidence type="ECO:0000256" key="3">
    <source>
        <dbReference type="ARBA" id="ARBA00022692"/>
    </source>
</evidence>
<name>A0A2P6U3N4_CHLSO</name>
<evidence type="ECO:0000256" key="5">
    <source>
        <dbReference type="ARBA" id="ARBA00022989"/>
    </source>
</evidence>
<feature type="transmembrane region" description="Helical" evidence="7">
    <location>
        <begin position="34"/>
        <end position="55"/>
    </location>
</feature>
<comment type="caution">
    <text evidence="8">The sequence shown here is derived from an EMBL/GenBank/DDBJ whole genome shotgun (WGS) entry which is preliminary data.</text>
</comment>
<evidence type="ECO:0000256" key="2">
    <source>
        <dbReference type="ARBA" id="ARBA00009607"/>
    </source>
</evidence>
<comment type="subcellular location">
    <subcellularLocation>
        <location evidence="1">Membrane</location>
        <topology evidence="1">Multi-pass membrane protein</topology>
    </subcellularLocation>
</comment>
<evidence type="ECO:0000256" key="1">
    <source>
        <dbReference type="ARBA" id="ARBA00004141"/>
    </source>
</evidence>
<keyword evidence="4" id="KW-0914">Notch signaling pathway</keyword>
<evidence type="ECO:0000256" key="4">
    <source>
        <dbReference type="ARBA" id="ARBA00022976"/>
    </source>
</evidence>